<accession>A0ABS9JMY5</accession>
<name>A0ABS9JMY5_9ACTN</name>
<proteinExistence type="predicted"/>
<dbReference type="RefSeq" id="WP_237482091.1">
    <property type="nucleotide sequence ID" value="NZ_JAKKZF010000129.1"/>
</dbReference>
<feature type="transmembrane region" description="Helical" evidence="2">
    <location>
        <begin position="227"/>
        <end position="245"/>
    </location>
</feature>
<keyword evidence="4" id="KW-1185">Reference proteome</keyword>
<feature type="compositionally biased region" description="Low complexity" evidence="1">
    <location>
        <begin position="117"/>
        <end position="148"/>
    </location>
</feature>
<feature type="compositionally biased region" description="Low complexity" evidence="1">
    <location>
        <begin position="11"/>
        <end position="26"/>
    </location>
</feature>
<evidence type="ECO:0000256" key="2">
    <source>
        <dbReference type="SAM" id="Phobius"/>
    </source>
</evidence>
<evidence type="ECO:0008006" key="5">
    <source>
        <dbReference type="Google" id="ProtNLM"/>
    </source>
</evidence>
<feature type="compositionally biased region" description="Low complexity" evidence="1">
    <location>
        <begin position="49"/>
        <end position="59"/>
    </location>
</feature>
<keyword evidence="2" id="KW-0812">Transmembrane</keyword>
<evidence type="ECO:0000313" key="4">
    <source>
        <dbReference type="Proteomes" id="UP001299012"/>
    </source>
</evidence>
<feature type="region of interest" description="Disordered" evidence="1">
    <location>
        <begin position="1"/>
        <end position="168"/>
    </location>
</feature>
<sequence>MADTKGHTRGRGTTSGMAGATGATGPPGLPEASEPSGLPESTEPPEPLGLPESTESPEPLGLPEPSESPEPSGLPEPTEPPERTKPSGPSGLPKPFEPSEPFGLPESTEPPEPSGPSGPSGLPEPSEPFGLPESPESTEPSGPSGLPKPSGPPEPREPLKTPEPPGTAARGALVSSLAVDILLPLLVYYAARALGAGQAPALLLSGAPPAVRLMVGAVRYRRIDGVDLFLTMLLVIAALVSLIGGGPRVLLFKNAALSLAVGGWTLGTAFTRRPLAFQLGQHLHTGSAVRARAGIWRDSAPFRRGLRVLTLLWGAEQLLDGGLSALAAAMLPTDTVPLLDRVVSLVLLGLTAGATLVYAHRFRIRHALPLFGAPAPMTSRYRRG</sequence>
<feature type="transmembrane region" description="Helical" evidence="2">
    <location>
        <begin position="342"/>
        <end position="359"/>
    </location>
</feature>
<evidence type="ECO:0000256" key="1">
    <source>
        <dbReference type="SAM" id="MobiDB-lite"/>
    </source>
</evidence>
<organism evidence="3 4">
    <name type="scientific">Streptomyces tricolor</name>
    <dbReference type="NCBI Taxonomy" id="68277"/>
    <lineage>
        <taxon>Bacteria</taxon>
        <taxon>Bacillati</taxon>
        <taxon>Actinomycetota</taxon>
        <taxon>Actinomycetes</taxon>
        <taxon>Kitasatosporales</taxon>
        <taxon>Streptomycetaceae</taxon>
        <taxon>Streptomyces</taxon>
        <taxon>Streptomyces violaceoruber group</taxon>
    </lineage>
</organism>
<evidence type="ECO:0000313" key="3">
    <source>
        <dbReference type="EMBL" id="MCG0066903.1"/>
    </source>
</evidence>
<dbReference type="EMBL" id="JAKKZF010000129">
    <property type="protein sequence ID" value="MCG0066903.1"/>
    <property type="molecule type" value="Genomic_DNA"/>
</dbReference>
<dbReference type="NCBIfam" id="NF041646">
    <property type="entry name" value="VC0807_fam"/>
    <property type="match status" value="1"/>
</dbReference>
<keyword evidence="2" id="KW-0472">Membrane</keyword>
<comment type="caution">
    <text evidence="3">The sequence shown here is derived from an EMBL/GenBank/DDBJ whole genome shotgun (WGS) entry which is preliminary data.</text>
</comment>
<dbReference type="Proteomes" id="UP001299012">
    <property type="component" value="Unassembled WGS sequence"/>
</dbReference>
<protein>
    <recommendedName>
        <fullName evidence="5">Integral membrane protein</fullName>
    </recommendedName>
</protein>
<keyword evidence="2" id="KW-1133">Transmembrane helix</keyword>
<gene>
    <name evidence="3" type="ORF">L0F81_27180</name>
</gene>
<reference evidence="3 4" key="1">
    <citation type="submission" date="2022-01" db="EMBL/GenBank/DDBJ databases">
        <title>Draft Genome Sequences of Seven Type Strains of the Genus Streptomyces.</title>
        <authorList>
            <person name="Aziz S."/>
            <person name="Coretto E."/>
            <person name="Chronakova A."/>
            <person name="Sproer C."/>
            <person name="Huber K."/>
            <person name="Nouioui I."/>
            <person name="Gross H."/>
        </authorList>
    </citation>
    <scope>NUCLEOTIDE SEQUENCE [LARGE SCALE GENOMIC DNA]</scope>
    <source>
        <strain evidence="3 4">DSM 41685</strain>
    </source>
</reference>
<feature type="compositionally biased region" description="Pro residues" evidence="1">
    <location>
        <begin position="60"/>
        <end position="78"/>
    </location>
</feature>